<sequence>MKVAVIIFGLLAVATSASRVSLNSNANSLVALSELRGLERGALEDKILAIVECLRKILREGGELTGGKILDPLDVEHLDTNFEIPDMLTVNGGLDNLHVAGISSFNLTTVKLNLVMLKVDYSITLEQIKATGLYDIVGKILNLVPISGKGPFDIQFDQITAAGHIKLRIKDGQFLDLSEFRMVLSVGGINFQIDGMMNNPELSDMINAILNDVLPDLIVENQEGITTAVDSIAKQILNPILNTLTLQDILDMIGGGGGEGGLQC</sequence>
<dbReference type="PANTHER" id="PTHR11008">
    <property type="entry name" value="PROTEIN TAKEOUT-LIKE PROTEIN"/>
    <property type="match status" value="1"/>
</dbReference>
<feature type="signal peptide" evidence="1">
    <location>
        <begin position="1"/>
        <end position="17"/>
    </location>
</feature>
<reference evidence="2" key="1">
    <citation type="submission" date="2020-03" db="EMBL/GenBank/DDBJ databases">
        <title>Transcriptomic Profiling of the Digestive Tract of the Rat Flea, Xenopsylla cheopis, Following Blood Feeding and Infection with Yersinia pestis.</title>
        <authorList>
            <person name="Bland D.M."/>
            <person name="Martens C.A."/>
            <person name="Virtaneva K."/>
            <person name="Kanakabandi K."/>
            <person name="Long D."/>
            <person name="Rosenke R."/>
            <person name="Saturday G.A."/>
            <person name="Hoyt F.H."/>
            <person name="Bruno D.P."/>
            <person name="Ribeiro J.M.C."/>
            <person name="Hinnebusch J."/>
        </authorList>
    </citation>
    <scope>NUCLEOTIDE SEQUENCE</scope>
</reference>
<feature type="chain" id="PRO_5026965971" evidence="1">
    <location>
        <begin position="18"/>
        <end position="264"/>
    </location>
</feature>
<name>A0A6M2E308_XENCH</name>
<evidence type="ECO:0000256" key="1">
    <source>
        <dbReference type="SAM" id="SignalP"/>
    </source>
</evidence>
<dbReference type="Gene3D" id="3.15.10.30">
    <property type="entry name" value="Haemolymph juvenile hormone binding protein"/>
    <property type="match status" value="1"/>
</dbReference>
<dbReference type="EMBL" id="GIIL01008045">
    <property type="protein sequence ID" value="NOV51771.1"/>
    <property type="molecule type" value="Transcribed_RNA"/>
</dbReference>
<organism evidence="2">
    <name type="scientific">Xenopsylla cheopis</name>
    <name type="common">Oriental rat flea</name>
    <name type="synonym">Pulex cheopis</name>
    <dbReference type="NCBI Taxonomy" id="163159"/>
    <lineage>
        <taxon>Eukaryota</taxon>
        <taxon>Metazoa</taxon>
        <taxon>Ecdysozoa</taxon>
        <taxon>Arthropoda</taxon>
        <taxon>Hexapoda</taxon>
        <taxon>Insecta</taxon>
        <taxon>Pterygota</taxon>
        <taxon>Neoptera</taxon>
        <taxon>Endopterygota</taxon>
        <taxon>Siphonaptera</taxon>
        <taxon>Pulicidae</taxon>
        <taxon>Xenopsyllinae</taxon>
        <taxon>Xenopsylla</taxon>
    </lineage>
</organism>
<accession>A0A6M2E308</accession>
<dbReference type="InterPro" id="IPR038606">
    <property type="entry name" value="To_sf"/>
</dbReference>
<dbReference type="Pfam" id="PF06585">
    <property type="entry name" value="JHBP"/>
    <property type="match status" value="1"/>
</dbReference>
<keyword evidence="1" id="KW-0732">Signal</keyword>
<protein>
    <submittedName>
        <fullName evidence="2">Putative hemolymph juvenile hormone binding protein</fullName>
    </submittedName>
</protein>
<dbReference type="AlphaFoldDB" id="A0A6M2E308"/>
<dbReference type="InterPro" id="IPR010562">
    <property type="entry name" value="Haemolymph_juvenile_hormone-bd"/>
</dbReference>
<evidence type="ECO:0000313" key="2">
    <source>
        <dbReference type="EMBL" id="NOV51771.1"/>
    </source>
</evidence>
<dbReference type="PANTHER" id="PTHR11008:SF9">
    <property type="entry name" value="PROTEIN TAKEOUT-LIKE PROTEIN"/>
    <property type="match status" value="1"/>
</dbReference>
<dbReference type="SMART" id="SM00700">
    <property type="entry name" value="JHBP"/>
    <property type="match status" value="1"/>
</dbReference>
<proteinExistence type="predicted"/>